<dbReference type="Proteomes" id="UP000189161">
    <property type="component" value="Unassembled WGS sequence"/>
</dbReference>
<dbReference type="EMBL" id="MLHK01000032">
    <property type="protein sequence ID" value="OOF45444.1"/>
    <property type="molecule type" value="Genomic_DNA"/>
</dbReference>
<accession>A0A1V3IU21</accession>
<dbReference type="EMBL" id="MLHL01000035">
    <property type="protein sequence ID" value="OOF48083.1"/>
    <property type="molecule type" value="Genomic_DNA"/>
</dbReference>
<evidence type="ECO:0000313" key="5">
    <source>
        <dbReference type="EMBL" id="OOF48083.1"/>
    </source>
</evidence>
<gene>
    <name evidence="4" type="ORF">BKK51_06390</name>
    <name evidence="5" type="ORF">BKK52_06725</name>
</gene>
<dbReference type="AlphaFoldDB" id="A0A1V3IU21"/>
<comment type="caution">
    <text evidence="4">The sequence shown here is derived from an EMBL/GenBank/DDBJ whole genome shotgun (WGS) entry which is preliminary data.</text>
</comment>
<evidence type="ECO:0000256" key="2">
    <source>
        <dbReference type="ARBA" id="ARBA00022729"/>
    </source>
</evidence>
<dbReference type="Pfam" id="PF08139">
    <property type="entry name" value="LPAM_1"/>
    <property type="match status" value="1"/>
</dbReference>
<dbReference type="Proteomes" id="UP000188728">
    <property type="component" value="Unassembled WGS sequence"/>
</dbReference>
<feature type="signal peptide" evidence="3">
    <location>
        <begin position="1"/>
        <end position="18"/>
    </location>
</feature>
<dbReference type="InterPro" id="IPR012640">
    <property type="entry name" value="Membr_lipoprot_lipid_attach_CS"/>
</dbReference>
<reference evidence="6 7" key="1">
    <citation type="submission" date="2016-10" db="EMBL/GenBank/DDBJ databases">
        <title>Rodentibacter gen. nov. and new species.</title>
        <authorList>
            <person name="Christensen H."/>
        </authorList>
    </citation>
    <scope>NUCLEOTIDE SEQUENCE [LARGE SCALE GENOMIC DNA]</scope>
    <source>
        <strain evidence="4 6">H1983213011</strain>
        <strain evidence="5 7">H1987082031</strain>
    </source>
</reference>
<evidence type="ECO:0000313" key="7">
    <source>
        <dbReference type="Proteomes" id="UP000189161"/>
    </source>
</evidence>
<evidence type="ECO:0000313" key="4">
    <source>
        <dbReference type="EMBL" id="OOF45444.1"/>
    </source>
</evidence>
<dbReference type="PROSITE" id="PS51257">
    <property type="entry name" value="PROKAR_LIPOPROTEIN"/>
    <property type="match status" value="1"/>
</dbReference>
<protein>
    <recommendedName>
        <fullName evidence="1">Type IV secretion system putative lipoprotein virB7</fullName>
    </recommendedName>
</protein>
<dbReference type="RefSeq" id="WP_077474079.1">
    <property type="nucleotide sequence ID" value="NZ_MLHK01000032.1"/>
</dbReference>
<sequence length="101" mass="10949">MKKIITILLITLMLAGCAPGGIPNETIISTKSYDFYNKKLKLGKQVIVYRSGNTHSAHQKAIDDAISQNSCTVALTNVREDNNGRIEGTEVIDPTLGNCAK</sequence>
<keyword evidence="2 3" id="KW-0732">Signal</keyword>
<accession>A0A1V3J0C9</accession>
<feature type="chain" id="PRO_5042691017" description="Type IV secretion system putative lipoprotein virB7" evidence="3">
    <location>
        <begin position="19"/>
        <end position="101"/>
    </location>
</feature>
<dbReference type="OrthoDB" id="9953879at2"/>
<name>A0A1V3IU21_9PAST</name>
<keyword evidence="7" id="KW-1185">Reference proteome</keyword>
<evidence type="ECO:0000313" key="6">
    <source>
        <dbReference type="Proteomes" id="UP000188728"/>
    </source>
</evidence>
<organism evidence="4 6">
    <name type="scientific">Rodentibacter trehalosifermentans</name>
    <dbReference type="NCBI Taxonomy" id="1908263"/>
    <lineage>
        <taxon>Bacteria</taxon>
        <taxon>Pseudomonadati</taxon>
        <taxon>Pseudomonadota</taxon>
        <taxon>Gammaproteobacteria</taxon>
        <taxon>Pasteurellales</taxon>
        <taxon>Pasteurellaceae</taxon>
        <taxon>Rodentibacter</taxon>
    </lineage>
</organism>
<evidence type="ECO:0000256" key="1">
    <source>
        <dbReference type="ARBA" id="ARBA00017922"/>
    </source>
</evidence>
<evidence type="ECO:0000256" key="3">
    <source>
        <dbReference type="SAM" id="SignalP"/>
    </source>
</evidence>
<proteinExistence type="predicted"/>